<gene>
    <name evidence="3" type="ORF">KFE25_004751</name>
</gene>
<dbReference type="Proteomes" id="UP000751190">
    <property type="component" value="Unassembled WGS sequence"/>
</dbReference>
<protein>
    <recommendedName>
        <fullName evidence="2">ENTH domain-containing protein</fullName>
    </recommendedName>
</protein>
<feature type="compositionally biased region" description="Low complexity" evidence="1">
    <location>
        <begin position="295"/>
        <end position="309"/>
    </location>
</feature>
<reference evidence="3" key="1">
    <citation type="submission" date="2021-05" db="EMBL/GenBank/DDBJ databases">
        <title>The genome of the haptophyte Pavlova lutheri (Diacronema luteri, Pavlovales) - a model for lipid biosynthesis in eukaryotic algae.</title>
        <authorList>
            <person name="Hulatt C.J."/>
            <person name="Posewitz M.C."/>
        </authorList>
    </citation>
    <scope>NUCLEOTIDE SEQUENCE</scope>
    <source>
        <strain evidence="3">NIVA-4/92</strain>
    </source>
</reference>
<dbReference type="InterPro" id="IPR013809">
    <property type="entry name" value="ENTH"/>
</dbReference>
<organism evidence="3 4">
    <name type="scientific">Diacronema lutheri</name>
    <name type="common">Unicellular marine alga</name>
    <name type="synonym">Monochrysis lutheri</name>
    <dbReference type="NCBI Taxonomy" id="2081491"/>
    <lineage>
        <taxon>Eukaryota</taxon>
        <taxon>Haptista</taxon>
        <taxon>Haptophyta</taxon>
        <taxon>Pavlovophyceae</taxon>
        <taxon>Pavlovales</taxon>
        <taxon>Pavlovaceae</taxon>
        <taxon>Diacronema</taxon>
    </lineage>
</organism>
<proteinExistence type="predicted"/>
<sequence length="495" mass="51808">MRRFLDSPAVKSTLRGVKNSLIDFSPGELAVRDATCNSAHMPEAKDFAAVAAFYRTTEWPKIIEIMRKRLGTSSNAYHPFKSLLLLDHLLGTLQGNDWEQLYRTVLLEEMGRIDELRSFKAPSTAEAEVDASAKVCALAAQLAERVRLEMRGRDERSVGKLAPKRHSSVATADAAGVGGSLVPPGLPARRGKRKTEEALPPSAPEPIGDLLGDLAGGGSAPALREDEVPQPRSKRISVELTNPFARADLLGAAVASAQRDGGAHPSGGGGTPPAGMPGVLAAPPPSRTNQSLKPAGAHFAKSASASGAAPKMTISDQLPTSAPPKPSAPTGTVHAPAHHEHPQQHTLAEMTGVAAVSLSGTLGAEFRDVPPAYEKPEAAPPKLTAEQIHANAIQAAHAQHGHAHASNGYLHDAVPGVSSLSGGVGSALDSTPAALPTAGADHVHHAADVRTHVGGIQRRNSQELVKEAVEADARKKAEQQKELALHQEIEAAKRH</sequence>
<dbReference type="EMBL" id="JAGTXO010000019">
    <property type="protein sequence ID" value="KAG8462775.1"/>
    <property type="molecule type" value="Genomic_DNA"/>
</dbReference>
<evidence type="ECO:0000313" key="4">
    <source>
        <dbReference type="Proteomes" id="UP000751190"/>
    </source>
</evidence>
<keyword evidence="4" id="KW-1185">Reference proteome</keyword>
<name>A0A8J5XP10_DIALT</name>
<feature type="region of interest" description="Disordered" evidence="1">
    <location>
        <begin position="255"/>
        <end position="345"/>
    </location>
</feature>
<dbReference type="AlphaFoldDB" id="A0A8J5XP10"/>
<comment type="caution">
    <text evidence="3">The sequence shown here is derived from an EMBL/GenBank/DDBJ whole genome shotgun (WGS) entry which is preliminary data.</text>
</comment>
<dbReference type="InterPro" id="IPR008942">
    <property type="entry name" value="ENTH_VHS"/>
</dbReference>
<dbReference type="Gene3D" id="1.25.40.90">
    <property type="match status" value="1"/>
</dbReference>
<feature type="region of interest" description="Disordered" evidence="1">
    <location>
        <begin position="153"/>
        <end position="234"/>
    </location>
</feature>
<dbReference type="SUPFAM" id="SSF48464">
    <property type="entry name" value="ENTH/VHS domain"/>
    <property type="match status" value="1"/>
</dbReference>
<feature type="domain" description="ENTH" evidence="2">
    <location>
        <begin position="19"/>
        <end position="156"/>
    </location>
</feature>
<evidence type="ECO:0000313" key="3">
    <source>
        <dbReference type="EMBL" id="KAG8462775.1"/>
    </source>
</evidence>
<evidence type="ECO:0000259" key="2">
    <source>
        <dbReference type="PROSITE" id="PS50942"/>
    </source>
</evidence>
<accession>A0A8J5XP10</accession>
<dbReference type="Pfam" id="PF01417">
    <property type="entry name" value="ENTH"/>
    <property type="match status" value="1"/>
</dbReference>
<dbReference type="PROSITE" id="PS50942">
    <property type="entry name" value="ENTH"/>
    <property type="match status" value="1"/>
</dbReference>
<evidence type="ECO:0000256" key="1">
    <source>
        <dbReference type="SAM" id="MobiDB-lite"/>
    </source>
</evidence>
<feature type="region of interest" description="Disordered" evidence="1">
    <location>
        <begin position="472"/>
        <end position="495"/>
    </location>
</feature>